<dbReference type="EMBL" id="JAFLVX010000018">
    <property type="protein sequence ID" value="MBO0476785.1"/>
    <property type="molecule type" value="Genomic_DNA"/>
</dbReference>
<sequence>MMTMITLDKIVKVYQGVVPHEALKKIDLNVEKGEFLSIMGPSGSGKTTLLNIIATLDKPTSGYIKIDGKEVSQLGKDELSAFRLKKIGFVFQDFNLLPPLTVEENIMLPLTLDNDSPKNMKKKVKKIMEDLGIAHLAKNRIHEASGGEKQRIAIARALINDPEIILADEPTGNLDSKAAGDVMTLLSEINKIRKVTTIMVTHDAISASYSNRVAFIKDGEFYNDIYCGDHREDFYQNILDVLAHLGGTNHEFQSTRHS</sequence>
<dbReference type="PROSITE" id="PS50893">
    <property type="entry name" value="ABC_TRANSPORTER_2"/>
    <property type="match status" value="1"/>
</dbReference>
<keyword evidence="2" id="KW-0813">Transport</keyword>
<evidence type="ECO:0000256" key="3">
    <source>
        <dbReference type="ARBA" id="ARBA00022741"/>
    </source>
</evidence>
<keyword evidence="3" id="KW-0547">Nucleotide-binding</keyword>
<organism evidence="6 7">
    <name type="scientific">Candidatus Vagococcus giribetii</name>
    <dbReference type="NCBI Taxonomy" id="2230876"/>
    <lineage>
        <taxon>Bacteria</taxon>
        <taxon>Bacillati</taxon>
        <taxon>Bacillota</taxon>
        <taxon>Bacilli</taxon>
        <taxon>Lactobacillales</taxon>
        <taxon>Enterococcaceae</taxon>
        <taxon>Vagococcus</taxon>
    </lineage>
</organism>
<dbReference type="Gene3D" id="3.40.50.300">
    <property type="entry name" value="P-loop containing nucleotide triphosphate hydrolases"/>
    <property type="match status" value="1"/>
</dbReference>
<name>A0ABS3HSP6_9ENTE</name>
<dbReference type="CDD" id="cd03255">
    <property type="entry name" value="ABC_MJ0796_LolCDE_FtsE"/>
    <property type="match status" value="1"/>
</dbReference>
<keyword evidence="4 6" id="KW-0067">ATP-binding</keyword>
<dbReference type="InterPro" id="IPR017911">
    <property type="entry name" value="MacB-like_ATP-bd"/>
</dbReference>
<dbReference type="GO" id="GO:0005524">
    <property type="term" value="F:ATP binding"/>
    <property type="evidence" value="ECO:0007669"/>
    <property type="project" value="UniProtKB-KW"/>
</dbReference>
<evidence type="ECO:0000256" key="4">
    <source>
        <dbReference type="ARBA" id="ARBA00022840"/>
    </source>
</evidence>
<evidence type="ECO:0000313" key="7">
    <source>
        <dbReference type="Proteomes" id="UP000664857"/>
    </source>
</evidence>
<gene>
    <name evidence="6" type="ORF">DOK76_06865</name>
</gene>
<comment type="similarity">
    <text evidence="1">Belongs to the ABC transporter superfamily.</text>
</comment>
<comment type="caution">
    <text evidence="6">The sequence shown here is derived from an EMBL/GenBank/DDBJ whole genome shotgun (WGS) entry which is preliminary data.</text>
</comment>
<dbReference type="InterPro" id="IPR003439">
    <property type="entry name" value="ABC_transporter-like_ATP-bd"/>
</dbReference>
<dbReference type="Proteomes" id="UP000664857">
    <property type="component" value="Unassembled WGS sequence"/>
</dbReference>
<accession>A0ABS3HSP6</accession>
<reference evidence="6 7" key="1">
    <citation type="submission" date="2021-03" db="EMBL/GenBank/DDBJ databases">
        <title>Enterococcal diversity collection.</title>
        <authorList>
            <person name="Gilmore M.S."/>
            <person name="Schwartzman J."/>
            <person name="Van Tyne D."/>
            <person name="Martin M."/>
            <person name="Earl A.M."/>
            <person name="Manson A.L."/>
            <person name="Straub T."/>
            <person name="Salamzade R."/>
            <person name="Saavedra J."/>
            <person name="Lebreton F."/>
            <person name="Prichula J."/>
            <person name="Schaufler K."/>
            <person name="Gaca A."/>
            <person name="Sgardioli B."/>
            <person name="Wagenaar J."/>
            <person name="Strong T."/>
        </authorList>
    </citation>
    <scope>NUCLEOTIDE SEQUENCE [LARGE SCALE GENOMIC DNA]</scope>
    <source>
        <strain evidence="6 7">DIV0080</strain>
    </source>
</reference>
<keyword evidence="7" id="KW-1185">Reference proteome</keyword>
<evidence type="ECO:0000259" key="5">
    <source>
        <dbReference type="PROSITE" id="PS50893"/>
    </source>
</evidence>
<proteinExistence type="inferred from homology"/>
<feature type="domain" description="ABC transporter" evidence="5">
    <location>
        <begin position="5"/>
        <end position="243"/>
    </location>
</feature>
<dbReference type="Pfam" id="PF00005">
    <property type="entry name" value="ABC_tran"/>
    <property type="match status" value="1"/>
</dbReference>
<protein>
    <submittedName>
        <fullName evidence="6">ABC transporter ATP-binding protein</fullName>
    </submittedName>
</protein>
<dbReference type="PANTHER" id="PTHR42798">
    <property type="entry name" value="LIPOPROTEIN-RELEASING SYSTEM ATP-BINDING PROTEIN LOLD"/>
    <property type="match status" value="1"/>
</dbReference>
<dbReference type="SMART" id="SM00382">
    <property type="entry name" value="AAA"/>
    <property type="match status" value="1"/>
</dbReference>
<evidence type="ECO:0000256" key="2">
    <source>
        <dbReference type="ARBA" id="ARBA00022448"/>
    </source>
</evidence>
<dbReference type="InterPro" id="IPR003593">
    <property type="entry name" value="AAA+_ATPase"/>
</dbReference>
<evidence type="ECO:0000256" key="1">
    <source>
        <dbReference type="ARBA" id="ARBA00005417"/>
    </source>
</evidence>
<dbReference type="InterPro" id="IPR027417">
    <property type="entry name" value="P-loop_NTPase"/>
</dbReference>
<dbReference type="PANTHER" id="PTHR42798:SF7">
    <property type="entry name" value="ALPHA-D-RIBOSE 1-METHYLPHOSPHONATE 5-TRIPHOSPHATE SYNTHASE SUBUNIT PHNL"/>
    <property type="match status" value="1"/>
</dbReference>
<evidence type="ECO:0000313" key="6">
    <source>
        <dbReference type="EMBL" id="MBO0476785.1"/>
    </source>
</evidence>
<dbReference type="SUPFAM" id="SSF52540">
    <property type="entry name" value="P-loop containing nucleoside triphosphate hydrolases"/>
    <property type="match status" value="1"/>
</dbReference>